<accession>A0A562U7E4</accession>
<feature type="transmembrane region" description="Helical" evidence="1">
    <location>
        <begin position="195"/>
        <end position="212"/>
    </location>
</feature>
<dbReference type="InterPro" id="IPR002656">
    <property type="entry name" value="Acyl_transf_3_dom"/>
</dbReference>
<feature type="transmembrane region" description="Helical" evidence="1">
    <location>
        <begin position="29"/>
        <end position="47"/>
    </location>
</feature>
<feature type="domain" description="Acyltransferase 3" evidence="2">
    <location>
        <begin position="25"/>
        <end position="331"/>
    </location>
</feature>
<protein>
    <submittedName>
        <fullName evidence="3">Peptidoglycan/LPS O-acetylase OafA/YrhL</fullName>
    </submittedName>
</protein>
<dbReference type="EMBL" id="VLLI01000004">
    <property type="protein sequence ID" value="TWJ01704.1"/>
    <property type="molecule type" value="Genomic_DNA"/>
</dbReference>
<keyword evidence="1" id="KW-0472">Membrane</keyword>
<feature type="transmembrane region" description="Helical" evidence="1">
    <location>
        <begin position="100"/>
        <end position="121"/>
    </location>
</feature>
<sequence length="361" mass="41551">MERIQYPKAKGDMKVLEGILKRDNNNFDLIRLIAALMVVYFHTFYLFKDSSHYDHGSSLLKGDSIGGLAVYIFFFLSGMFITSSYINLKNSYAFVIMRIFRIWPALIVCIVFTVFAAGPLVSKYSINAYFTSKDTWNYLIHDILLYRVKYTLPGVFDANYYPSAVNGSIWTLPLEILCYLMVLLIGISQAYKSKIATILIYSLVIALYIINFHSMRDYLKIPFPFFVAGSLFYMFRKYIPVDYRIWIALIVIYAVFFKLILLYILLIYSVLVLGSSAIFKKIKLPGDYSYGIYIYAFLVQQLVANYIPEISPYKSLLLTVPLTVLLAVLSWHFVEKPSIQIAKRITKEKIQLQPAALPLSS</sequence>
<dbReference type="Pfam" id="PF01757">
    <property type="entry name" value="Acyl_transf_3"/>
    <property type="match status" value="1"/>
</dbReference>
<evidence type="ECO:0000256" key="1">
    <source>
        <dbReference type="SAM" id="Phobius"/>
    </source>
</evidence>
<dbReference type="AlphaFoldDB" id="A0A562U7E4"/>
<keyword evidence="1" id="KW-1133">Transmembrane helix</keyword>
<reference evidence="3 4" key="1">
    <citation type="submission" date="2019-07" db="EMBL/GenBank/DDBJ databases">
        <title>Genomic Encyclopedia of Archaeal and Bacterial Type Strains, Phase II (KMG-II): from individual species to whole genera.</title>
        <authorList>
            <person name="Goeker M."/>
        </authorList>
    </citation>
    <scope>NUCLEOTIDE SEQUENCE [LARGE SCALE GENOMIC DNA]</scope>
    <source>
        <strain evidence="3 4">ATCC BAA-1854</strain>
    </source>
</reference>
<keyword evidence="1" id="KW-0812">Transmembrane</keyword>
<dbReference type="OrthoDB" id="290051at2"/>
<evidence type="ECO:0000313" key="3">
    <source>
        <dbReference type="EMBL" id="TWJ01704.1"/>
    </source>
</evidence>
<dbReference type="Proteomes" id="UP000317010">
    <property type="component" value="Unassembled WGS sequence"/>
</dbReference>
<organism evidence="3 4">
    <name type="scientific">Mucilaginibacter frigoritolerans</name>
    <dbReference type="NCBI Taxonomy" id="652788"/>
    <lineage>
        <taxon>Bacteria</taxon>
        <taxon>Pseudomonadati</taxon>
        <taxon>Bacteroidota</taxon>
        <taxon>Sphingobacteriia</taxon>
        <taxon>Sphingobacteriales</taxon>
        <taxon>Sphingobacteriaceae</taxon>
        <taxon>Mucilaginibacter</taxon>
    </lineage>
</organism>
<feature type="transmembrane region" description="Helical" evidence="1">
    <location>
        <begin position="290"/>
        <end position="308"/>
    </location>
</feature>
<evidence type="ECO:0000313" key="4">
    <source>
        <dbReference type="Proteomes" id="UP000317010"/>
    </source>
</evidence>
<feature type="transmembrane region" description="Helical" evidence="1">
    <location>
        <begin position="169"/>
        <end position="188"/>
    </location>
</feature>
<comment type="caution">
    <text evidence="3">The sequence shown here is derived from an EMBL/GenBank/DDBJ whole genome shotgun (WGS) entry which is preliminary data.</text>
</comment>
<feature type="transmembrane region" description="Helical" evidence="1">
    <location>
        <begin position="247"/>
        <end position="270"/>
    </location>
</feature>
<dbReference type="PANTHER" id="PTHR23028">
    <property type="entry name" value="ACETYLTRANSFERASE"/>
    <property type="match status" value="1"/>
</dbReference>
<name>A0A562U7E4_9SPHI</name>
<proteinExistence type="predicted"/>
<feature type="transmembrane region" description="Helical" evidence="1">
    <location>
        <begin position="315"/>
        <end position="334"/>
    </location>
</feature>
<dbReference type="InterPro" id="IPR050879">
    <property type="entry name" value="Acyltransferase_3"/>
</dbReference>
<dbReference type="GO" id="GO:0016747">
    <property type="term" value="F:acyltransferase activity, transferring groups other than amino-acyl groups"/>
    <property type="evidence" value="ECO:0007669"/>
    <property type="project" value="InterPro"/>
</dbReference>
<evidence type="ECO:0000259" key="2">
    <source>
        <dbReference type="Pfam" id="PF01757"/>
    </source>
</evidence>
<dbReference type="RefSeq" id="WP_144911842.1">
    <property type="nucleotide sequence ID" value="NZ_VLLI01000004.1"/>
</dbReference>
<keyword evidence="4" id="KW-1185">Reference proteome</keyword>
<feature type="transmembrane region" description="Helical" evidence="1">
    <location>
        <begin position="67"/>
        <end position="88"/>
    </location>
</feature>
<gene>
    <name evidence="3" type="ORF">JN11_01858</name>
</gene>